<dbReference type="AlphaFoldDB" id="A0A6J4URC9"/>
<gene>
    <name evidence="2" type="ORF">AVDCRST_MAG70-1481</name>
</gene>
<reference evidence="2" key="1">
    <citation type="submission" date="2020-02" db="EMBL/GenBank/DDBJ databases">
        <authorList>
            <person name="Meier V. D."/>
        </authorList>
    </citation>
    <scope>NUCLEOTIDE SEQUENCE</scope>
    <source>
        <strain evidence="2">AVDCRST_MAG70</strain>
    </source>
</reference>
<dbReference type="EMBL" id="CADCWH010000236">
    <property type="protein sequence ID" value="CAA9558616.1"/>
    <property type="molecule type" value="Genomic_DNA"/>
</dbReference>
<feature type="non-terminal residue" evidence="2">
    <location>
        <position position="41"/>
    </location>
</feature>
<feature type="region of interest" description="Disordered" evidence="1">
    <location>
        <begin position="1"/>
        <end position="41"/>
    </location>
</feature>
<evidence type="ECO:0000313" key="2">
    <source>
        <dbReference type="EMBL" id="CAA9558616.1"/>
    </source>
</evidence>
<accession>A0A6J4URC9</accession>
<proteinExistence type="predicted"/>
<protein>
    <submittedName>
        <fullName evidence="2">Uncharacterized protein</fullName>
    </submittedName>
</protein>
<name>A0A6J4URC9_9BACT</name>
<sequence length="41" mass="4307">GQALRYPRAGPHRPHRDDTGGRIGSSPEREGRPGRGDGGGL</sequence>
<feature type="non-terminal residue" evidence="2">
    <location>
        <position position="1"/>
    </location>
</feature>
<organism evidence="2">
    <name type="scientific">uncultured Thermomicrobiales bacterium</name>
    <dbReference type="NCBI Taxonomy" id="1645740"/>
    <lineage>
        <taxon>Bacteria</taxon>
        <taxon>Pseudomonadati</taxon>
        <taxon>Thermomicrobiota</taxon>
        <taxon>Thermomicrobia</taxon>
        <taxon>Thermomicrobiales</taxon>
        <taxon>environmental samples</taxon>
    </lineage>
</organism>
<evidence type="ECO:0000256" key="1">
    <source>
        <dbReference type="SAM" id="MobiDB-lite"/>
    </source>
</evidence>